<reference evidence="4 5" key="1">
    <citation type="journal article" date="2019" name="Int. J. Syst. Evol. Microbiol.">
        <title>The Global Catalogue of Microorganisms (GCM) 10K type strain sequencing project: providing services to taxonomists for standard genome sequencing and annotation.</title>
        <authorList>
            <consortium name="The Broad Institute Genomics Platform"/>
            <consortium name="The Broad Institute Genome Sequencing Center for Infectious Disease"/>
            <person name="Wu L."/>
            <person name="Ma J."/>
        </authorList>
    </citation>
    <scope>NUCLEOTIDE SEQUENCE [LARGE SCALE GENOMIC DNA]</scope>
    <source>
        <strain evidence="4 5">GX26</strain>
    </source>
</reference>
<comment type="caution">
    <text evidence="4">The sequence shown here is derived from an EMBL/GenBank/DDBJ whole genome shotgun (WGS) entry which is preliminary data.</text>
</comment>
<dbReference type="Proteomes" id="UP001596395">
    <property type="component" value="Unassembled WGS sequence"/>
</dbReference>
<keyword evidence="2" id="KW-1133">Transmembrane helix</keyword>
<organism evidence="4 5">
    <name type="scientific">Halorubellus litoreus</name>
    <dbReference type="NCBI Taxonomy" id="755308"/>
    <lineage>
        <taxon>Archaea</taxon>
        <taxon>Methanobacteriati</taxon>
        <taxon>Methanobacteriota</taxon>
        <taxon>Stenosarchaea group</taxon>
        <taxon>Halobacteria</taxon>
        <taxon>Halobacteriales</taxon>
        <taxon>Halorubellaceae</taxon>
        <taxon>Halorubellus</taxon>
    </lineage>
</organism>
<gene>
    <name evidence="4" type="ORF">ACFQGB_17130</name>
</gene>
<dbReference type="RefSeq" id="WP_336351532.1">
    <property type="nucleotide sequence ID" value="NZ_JAZAQL010000003.1"/>
</dbReference>
<name>A0ABD5VHS0_9EURY</name>
<evidence type="ECO:0000259" key="3">
    <source>
        <dbReference type="Pfam" id="PF01882"/>
    </source>
</evidence>
<proteinExistence type="predicted"/>
<feature type="region of interest" description="Disordered" evidence="1">
    <location>
        <begin position="326"/>
        <end position="347"/>
    </location>
</feature>
<evidence type="ECO:0000313" key="5">
    <source>
        <dbReference type="Proteomes" id="UP001596395"/>
    </source>
</evidence>
<accession>A0ABD5VHS0</accession>
<dbReference type="PANTHER" id="PTHR33608">
    <property type="entry name" value="BLL2464 PROTEIN"/>
    <property type="match status" value="1"/>
</dbReference>
<dbReference type="Pfam" id="PF01882">
    <property type="entry name" value="DUF58"/>
    <property type="match status" value="1"/>
</dbReference>
<evidence type="ECO:0000256" key="1">
    <source>
        <dbReference type="SAM" id="MobiDB-lite"/>
    </source>
</evidence>
<sequence length="494" mass="52476">MLPTRRCWVTGGIGVALLALFALTGSVPYLVGAVGVGAFVLADAIAFAGRARRVVEDVQVTQTLSPTSVLEGRPVQLTTELVTNAPVDCVAAVECDAPLAATHVDGRTRRTVDAGSSTGDDETTVSGVTTVRVFGTYELPVPGRFAFGAPTLELASPQGLFTERVACGDAVSCTVEPSTPTDVVVGESGTRISLGVGEHDALIGGSGFTPGDLREYTASDPQSRIDWKTTARQGEPYVRDFEAAGELETLLFVDHRESTAVGPEGRRALDYLRSVALSLVDRAAAADDPVGLFTLGDDGITGRFAPSANTTQYRRVKTALFDVDASTGTTDGRRSRARRPVQPRPGEETAFDRTLAAYTETVQGFVEQVTEDPLFRTVETTLARTRGEPWVVLFTTDARPAEVLETVRGLGSRVAHVTVFVAPTVLFEEDSLTDLDGAYDRYSEFESFRRRLVGDGVDAYEVAPGDRLDAVLAAGTGRRTDASTAQSDVSGGSR</sequence>
<keyword evidence="5" id="KW-1185">Reference proteome</keyword>
<evidence type="ECO:0000256" key="2">
    <source>
        <dbReference type="SAM" id="Phobius"/>
    </source>
</evidence>
<dbReference type="PANTHER" id="PTHR33608:SF6">
    <property type="entry name" value="BLL2464 PROTEIN"/>
    <property type="match status" value="1"/>
</dbReference>
<keyword evidence="2" id="KW-0472">Membrane</keyword>
<keyword evidence="2" id="KW-0812">Transmembrane</keyword>
<feature type="transmembrane region" description="Helical" evidence="2">
    <location>
        <begin position="7"/>
        <end position="23"/>
    </location>
</feature>
<dbReference type="EMBL" id="JBHSXN010000003">
    <property type="protein sequence ID" value="MFC6954591.1"/>
    <property type="molecule type" value="Genomic_DNA"/>
</dbReference>
<evidence type="ECO:0000313" key="4">
    <source>
        <dbReference type="EMBL" id="MFC6954591.1"/>
    </source>
</evidence>
<protein>
    <submittedName>
        <fullName evidence="4">DUF58 domain-containing protein</fullName>
    </submittedName>
</protein>
<dbReference type="AlphaFoldDB" id="A0ABD5VHS0"/>
<feature type="domain" description="DUF58" evidence="3">
    <location>
        <begin position="212"/>
        <end position="320"/>
    </location>
</feature>
<dbReference type="InterPro" id="IPR002881">
    <property type="entry name" value="DUF58"/>
</dbReference>